<sequence length="118" mass="13566">MIGTKLAFSTAYHPQTDGLAKRMIQKNEDILRRFCAYGIEYKDHEGYIHYWVTLLPEIQLAYNTSQHSAIGKTPALLEKGWNPSFPVDNLKKNFLTIELTAMIYRKCGRVLVTQLPYG</sequence>
<dbReference type="OrthoDB" id="5592268at2759"/>
<evidence type="ECO:0000313" key="3">
    <source>
        <dbReference type="EMBL" id="MBW0535900.1"/>
    </source>
</evidence>
<dbReference type="GO" id="GO:0005634">
    <property type="term" value="C:nucleus"/>
    <property type="evidence" value="ECO:0007669"/>
    <property type="project" value="UniProtKB-ARBA"/>
</dbReference>
<proteinExistence type="predicted"/>
<dbReference type="GO" id="GO:0015074">
    <property type="term" value="P:DNA integration"/>
    <property type="evidence" value="ECO:0007669"/>
    <property type="project" value="InterPro"/>
</dbReference>
<dbReference type="AlphaFoldDB" id="A0A9Q3IE72"/>
<name>A0A9Q3IE72_9BASI</name>
<gene>
    <name evidence="3" type="ORF">O181_075615</name>
</gene>
<reference evidence="3" key="1">
    <citation type="submission" date="2021-03" db="EMBL/GenBank/DDBJ databases">
        <title>Draft genome sequence of rust myrtle Austropuccinia psidii MF-1, a brazilian biotype.</title>
        <authorList>
            <person name="Quecine M.C."/>
            <person name="Pachon D.M.R."/>
            <person name="Bonatelli M.L."/>
            <person name="Correr F.H."/>
            <person name="Franceschini L.M."/>
            <person name="Leite T.F."/>
            <person name="Margarido G.R.A."/>
            <person name="Almeida C.A."/>
            <person name="Ferrarezi J.A."/>
            <person name="Labate C.A."/>
        </authorList>
    </citation>
    <scope>NUCLEOTIDE SEQUENCE</scope>
    <source>
        <strain evidence="3">MF-1</strain>
    </source>
</reference>
<accession>A0A9Q3IE72</accession>
<dbReference type="SUPFAM" id="SSF53098">
    <property type="entry name" value="Ribonuclease H-like"/>
    <property type="match status" value="1"/>
</dbReference>
<evidence type="ECO:0000259" key="2">
    <source>
        <dbReference type="PROSITE" id="PS50994"/>
    </source>
</evidence>
<evidence type="ECO:0000256" key="1">
    <source>
        <dbReference type="ARBA" id="ARBA00022884"/>
    </source>
</evidence>
<dbReference type="InterPro" id="IPR001584">
    <property type="entry name" value="Integrase_cat-core"/>
</dbReference>
<dbReference type="InterPro" id="IPR036397">
    <property type="entry name" value="RNaseH_sf"/>
</dbReference>
<evidence type="ECO:0000313" key="4">
    <source>
        <dbReference type="Proteomes" id="UP000765509"/>
    </source>
</evidence>
<dbReference type="GO" id="GO:0003723">
    <property type="term" value="F:RNA binding"/>
    <property type="evidence" value="ECO:0007669"/>
    <property type="project" value="UniProtKB-KW"/>
</dbReference>
<dbReference type="Proteomes" id="UP000765509">
    <property type="component" value="Unassembled WGS sequence"/>
</dbReference>
<organism evidence="3 4">
    <name type="scientific">Austropuccinia psidii MF-1</name>
    <dbReference type="NCBI Taxonomy" id="1389203"/>
    <lineage>
        <taxon>Eukaryota</taxon>
        <taxon>Fungi</taxon>
        <taxon>Dikarya</taxon>
        <taxon>Basidiomycota</taxon>
        <taxon>Pucciniomycotina</taxon>
        <taxon>Pucciniomycetes</taxon>
        <taxon>Pucciniales</taxon>
        <taxon>Sphaerophragmiaceae</taxon>
        <taxon>Austropuccinia</taxon>
    </lineage>
</organism>
<dbReference type="Gene3D" id="3.30.420.10">
    <property type="entry name" value="Ribonuclease H-like superfamily/Ribonuclease H"/>
    <property type="match status" value="1"/>
</dbReference>
<keyword evidence="4" id="KW-1185">Reference proteome</keyword>
<comment type="caution">
    <text evidence="3">The sequence shown here is derived from an EMBL/GenBank/DDBJ whole genome shotgun (WGS) entry which is preliminary data.</text>
</comment>
<dbReference type="EMBL" id="AVOT02040675">
    <property type="protein sequence ID" value="MBW0535900.1"/>
    <property type="molecule type" value="Genomic_DNA"/>
</dbReference>
<dbReference type="PROSITE" id="PS50994">
    <property type="entry name" value="INTEGRASE"/>
    <property type="match status" value="1"/>
</dbReference>
<keyword evidence="1" id="KW-0694">RNA-binding</keyword>
<dbReference type="InterPro" id="IPR012337">
    <property type="entry name" value="RNaseH-like_sf"/>
</dbReference>
<protein>
    <recommendedName>
        <fullName evidence="2">Integrase catalytic domain-containing protein</fullName>
    </recommendedName>
</protein>
<feature type="domain" description="Integrase catalytic" evidence="2">
    <location>
        <begin position="1"/>
        <end position="82"/>
    </location>
</feature>